<keyword evidence="1" id="KW-0732">Signal</keyword>
<dbReference type="EMBL" id="JACHBX010000006">
    <property type="protein sequence ID" value="MBB6136271.1"/>
    <property type="molecule type" value="Genomic_DNA"/>
</dbReference>
<evidence type="ECO:0000256" key="1">
    <source>
        <dbReference type="SAM" id="SignalP"/>
    </source>
</evidence>
<dbReference type="Pfam" id="PF00963">
    <property type="entry name" value="Cohesin"/>
    <property type="match status" value="1"/>
</dbReference>
<feature type="domain" description="Ice-binding protein C-terminal" evidence="3">
    <location>
        <begin position="166"/>
        <end position="189"/>
    </location>
</feature>
<dbReference type="NCBIfam" id="TIGR03370">
    <property type="entry name" value="VPLPA-CTERM"/>
    <property type="match status" value="1"/>
</dbReference>
<feature type="chain" id="PRO_5031034111" evidence="1">
    <location>
        <begin position="22"/>
        <end position="195"/>
    </location>
</feature>
<accession>A0A7X0CGF3</accession>
<dbReference type="Pfam" id="PF07589">
    <property type="entry name" value="PEP-CTERM"/>
    <property type="match status" value="1"/>
</dbReference>
<protein>
    <submittedName>
        <fullName evidence="4">General secretion pathway protein D</fullName>
    </submittedName>
</protein>
<organism evidence="4 5">
    <name type="scientific">Massilia aurea</name>
    <dbReference type="NCBI Taxonomy" id="373040"/>
    <lineage>
        <taxon>Bacteria</taxon>
        <taxon>Pseudomonadati</taxon>
        <taxon>Pseudomonadota</taxon>
        <taxon>Betaproteobacteria</taxon>
        <taxon>Burkholderiales</taxon>
        <taxon>Oxalobacteraceae</taxon>
        <taxon>Telluria group</taxon>
        <taxon>Massilia</taxon>
    </lineage>
</organism>
<dbReference type="InterPro" id="IPR008965">
    <property type="entry name" value="CBM2/CBM3_carb-bd_dom_sf"/>
</dbReference>
<evidence type="ECO:0000313" key="5">
    <source>
        <dbReference type="Proteomes" id="UP000540787"/>
    </source>
</evidence>
<comment type="caution">
    <text evidence="4">The sequence shown here is derived from an EMBL/GenBank/DDBJ whole genome shotgun (WGS) entry which is preliminary data.</text>
</comment>
<dbReference type="InterPro" id="IPR022472">
    <property type="entry name" value="VPLPA-CTERM"/>
</dbReference>
<dbReference type="SUPFAM" id="SSF49384">
    <property type="entry name" value="Carbohydrate-binding domain"/>
    <property type="match status" value="1"/>
</dbReference>
<dbReference type="AlphaFoldDB" id="A0A7X0CGF3"/>
<dbReference type="NCBIfam" id="TIGR02595">
    <property type="entry name" value="PEP_CTERM"/>
    <property type="match status" value="1"/>
</dbReference>
<dbReference type="Gene3D" id="2.60.40.680">
    <property type="match status" value="1"/>
</dbReference>
<evidence type="ECO:0000259" key="3">
    <source>
        <dbReference type="Pfam" id="PF07589"/>
    </source>
</evidence>
<gene>
    <name evidence="4" type="ORF">HD842_004449</name>
</gene>
<feature type="signal peptide" evidence="1">
    <location>
        <begin position="1"/>
        <end position="21"/>
    </location>
</feature>
<name>A0A7X0CGF3_9BURK</name>
<evidence type="ECO:0000313" key="4">
    <source>
        <dbReference type="EMBL" id="MBB6136271.1"/>
    </source>
</evidence>
<evidence type="ECO:0000259" key="2">
    <source>
        <dbReference type="Pfam" id="PF00963"/>
    </source>
</evidence>
<dbReference type="Proteomes" id="UP000540787">
    <property type="component" value="Unassembled WGS sequence"/>
</dbReference>
<reference evidence="4 5" key="1">
    <citation type="submission" date="2020-08" db="EMBL/GenBank/DDBJ databases">
        <title>The Agave Microbiome: Exploring the role of microbial communities in plant adaptations to desert environments.</title>
        <authorList>
            <person name="Partida-Martinez L.P."/>
        </authorList>
    </citation>
    <scope>NUCLEOTIDE SEQUENCE [LARGE SCALE GENOMIC DNA]</scope>
    <source>
        <strain evidence="4 5">AT3.2</strain>
    </source>
</reference>
<keyword evidence="5" id="KW-1185">Reference proteome</keyword>
<dbReference type="InterPro" id="IPR013424">
    <property type="entry name" value="Ice-binding_C"/>
</dbReference>
<dbReference type="GO" id="GO:0000272">
    <property type="term" value="P:polysaccharide catabolic process"/>
    <property type="evidence" value="ECO:0007669"/>
    <property type="project" value="InterPro"/>
</dbReference>
<sequence length="195" mass="19699">MSTWKHFIAAVLLGASTQAWAAPILSINTGPAAQVGTTVTYNVEIADIADLAGYQFSLVYDARYLRALDVTEGGFLATAGTTTSGVDAVGNEPGLISFIYGSLFGPGPGASGSGLLASIRFEAIGVGSSALSFLTADTLFLSTTNDIAVIEQSGISNIIGPDVPVDVPEPASILLFGAGLAGAAALRRRSTGACV</sequence>
<dbReference type="GO" id="GO:0030246">
    <property type="term" value="F:carbohydrate binding"/>
    <property type="evidence" value="ECO:0007669"/>
    <property type="project" value="InterPro"/>
</dbReference>
<dbReference type="InterPro" id="IPR002102">
    <property type="entry name" value="Cohesin_dom"/>
</dbReference>
<proteinExistence type="predicted"/>
<dbReference type="RefSeq" id="WP_183557634.1">
    <property type="nucleotide sequence ID" value="NZ_JACHBX010000006.1"/>
</dbReference>
<feature type="domain" description="Cohesin" evidence="2">
    <location>
        <begin position="31"/>
        <end position="139"/>
    </location>
</feature>
<dbReference type="CDD" id="cd08547">
    <property type="entry name" value="Type_II_cohesin"/>
    <property type="match status" value="1"/>
</dbReference>